<dbReference type="InterPro" id="IPR043128">
    <property type="entry name" value="Rev_trsase/Diguanyl_cyclase"/>
</dbReference>
<comment type="caution">
    <text evidence="3">The sequence shown here is derived from an EMBL/GenBank/DDBJ whole genome shotgun (WGS) entry which is preliminary data.</text>
</comment>
<keyword evidence="4" id="KW-1185">Reference proteome</keyword>
<dbReference type="AlphaFoldDB" id="A0A844Z8K4"/>
<name>A0A844Z8K4_9SPHN</name>
<dbReference type="RefSeq" id="WP_160613760.1">
    <property type="nucleotide sequence ID" value="NZ_JAUFQM010000001.1"/>
</dbReference>
<dbReference type="Gene3D" id="3.20.20.450">
    <property type="entry name" value="EAL domain"/>
    <property type="match status" value="1"/>
</dbReference>
<feature type="domain" description="GGDEF" evidence="2">
    <location>
        <begin position="43"/>
        <end position="182"/>
    </location>
</feature>
<accession>A0A844Z8K4</accession>
<gene>
    <name evidence="3" type="ORF">GRI35_08530</name>
</gene>
<dbReference type="InterPro" id="IPR001633">
    <property type="entry name" value="EAL_dom"/>
</dbReference>
<dbReference type="GO" id="GO:0071111">
    <property type="term" value="F:cyclic-guanylate-specific phosphodiesterase activity"/>
    <property type="evidence" value="ECO:0007669"/>
    <property type="project" value="InterPro"/>
</dbReference>
<sequence>MGSAARNLETDMQDDLTGLAGMAAARETLATWQHDAAGRGETAPVHAMLLSLGRFDAVNLAYGETVGDSALVTVAQRILHFAEDEFEEGEWLVARLGGGKFLLAAHEACSRERWQWLAEALADAVAHPISGLSSTGTLRLWPRVALMRPAPGEGPAMIFDRLAETIEEARSKQGSRVLWADGGLTVPGRRSAIVDADLLAALDRDEIEVLYQPQVSLADDSIIGAEALARWQHPELGRIGAGQLFAIAERTDHVAQLSRNIAKQALTAAASWPATLRLSINVTPADLASTSFADDLTSLVEECGCDPERLTLEITEHVLLNNLEQTAKTLLALKAHGVRIAIDDFGAGFCNFRYLKILPLDAIKLDRAMIDGIASDERDLAVLRGIIAMAKALKLGVIAEGVETEDQRAIIEREGCDFYQGFLRATPVSNDEFLTLAAD</sequence>
<evidence type="ECO:0000259" key="1">
    <source>
        <dbReference type="PROSITE" id="PS50883"/>
    </source>
</evidence>
<dbReference type="PROSITE" id="PS50887">
    <property type="entry name" value="GGDEF"/>
    <property type="match status" value="1"/>
</dbReference>
<dbReference type="PANTHER" id="PTHR33121">
    <property type="entry name" value="CYCLIC DI-GMP PHOSPHODIESTERASE PDEF"/>
    <property type="match status" value="1"/>
</dbReference>
<protein>
    <submittedName>
        <fullName evidence="3">EAL domain-containing protein</fullName>
    </submittedName>
</protein>
<dbReference type="PROSITE" id="PS50883">
    <property type="entry name" value="EAL"/>
    <property type="match status" value="1"/>
</dbReference>
<dbReference type="PANTHER" id="PTHR33121:SF70">
    <property type="entry name" value="SIGNALING PROTEIN YKOW"/>
    <property type="match status" value="1"/>
</dbReference>
<dbReference type="Pfam" id="PF00563">
    <property type="entry name" value="EAL"/>
    <property type="match status" value="1"/>
</dbReference>
<evidence type="ECO:0000313" key="3">
    <source>
        <dbReference type="EMBL" id="MXO83407.1"/>
    </source>
</evidence>
<dbReference type="SMART" id="SM00052">
    <property type="entry name" value="EAL"/>
    <property type="match status" value="1"/>
</dbReference>
<dbReference type="InterPro" id="IPR029787">
    <property type="entry name" value="Nucleotide_cyclase"/>
</dbReference>
<dbReference type="SUPFAM" id="SSF55073">
    <property type="entry name" value="Nucleotide cyclase"/>
    <property type="match status" value="1"/>
</dbReference>
<dbReference type="Proteomes" id="UP000460290">
    <property type="component" value="Unassembled WGS sequence"/>
</dbReference>
<evidence type="ECO:0000313" key="4">
    <source>
        <dbReference type="Proteomes" id="UP000460290"/>
    </source>
</evidence>
<dbReference type="Gene3D" id="3.30.70.270">
    <property type="match status" value="1"/>
</dbReference>
<dbReference type="OrthoDB" id="9814202at2"/>
<dbReference type="Pfam" id="PF00990">
    <property type="entry name" value="GGDEF"/>
    <property type="match status" value="1"/>
</dbReference>
<dbReference type="CDD" id="cd01948">
    <property type="entry name" value="EAL"/>
    <property type="match status" value="1"/>
</dbReference>
<feature type="domain" description="EAL" evidence="1">
    <location>
        <begin position="191"/>
        <end position="439"/>
    </location>
</feature>
<dbReference type="SMART" id="SM00267">
    <property type="entry name" value="GGDEF"/>
    <property type="match status" value="1"/>
</dbReference>
<dbReference type="InterPro" id="IPR035919">
    <property type="entry name" value="EAL_sf"/>
</dbReference>
<dbReference type="EMBL" id="WTYZ01000001">
    <property type="protein sequence ID" value="MXO83407.1"/>
    <property type="molecule type" value="Genomic_DNA"/>
</dbReference>
<organism evidence="3 4">
    <name type="scientific">Pontixanthobacter aestiaquae</name>
    <dbReference type="NCBI Taxonomy" id="1509367"/>
    <lineage>
        <taxon>Bacteria</taxon>
        <taxon>Pseudomonadati</taxon>
        <taxon>Pseudomonadota</taxon>
        <taxon>Alphaproteobacteria</taxon>
        <taxon>Sphingomonadales</taxon>
        <taxon>Erythrobacteraceae</taxon>
        <taxon>Pontixanthobacter</taxon>
    </lineage>
</organism>
<reference evidence="3 4" key="1">
    <citation type="submission" date="2019-12" db="EMBL/GenBank/DDBJ databases">
        <title>Genomic-based taxomic classification of the family Erythrobacteraceae.</title>
        <authorList>
            <person name="Xu L."/>
        </authorList>
    </citation>
    <scope>NUCLEOTIDE SEQUENCE [LARGE SCALE GENOMIC DNA]</scope>
    <source>
        <strain evidence="3 4">KCTC 42006</strain>
    </source>
</reference>
<dbReference type="InterPro" id="IPR000160">
    <property type="entry name" value="GGDEF_dom"/>
</dbReference>
<proteinExistence type="predicted"/>
<dbReference type="SUPFAM" id="SSF141868">
    <property type="entry name" value="EAL domain-like"/>
    <property type="match status" value="1"/>
</dbReference>
<evidence type="ECO:0000259" key="2">
    <source>
        <dbReference type="PROSITE" id="PS50887"/>
    </source>
</evidence>
<dbReference type="InterPro" id="IPR050706">
    <property type="entry name" value="Cyclic-di-GMP_PDE-like"/>
</dbReference>